<evidence type="ECO:0000256" key="1">
    <source>
        <dbReference type="SAM" id="Coils"/>
    </source>
</evidence>
<organism evidence="4 5">
    <name type="scientific">Ophiostoma piceae (strain UAMH 11346)</name>
    <name type="common">Sap stain fungus</name>
    <dbReference type="NCBI Taxonomy" id="1262450"/>
    <lineage>
        <taxon>Eukaryota</taxon>
        <taxon>Fungi</taxon>
        <taxon>Dikarya</taxon>
        <taxon>Ascomycota</taxon>
        <taxon>Pezizomycotina</taxon>
        <taxon>Sordariomycetes</taxon>
        <taxon>Sordariomycetidae</taxon>
        <taxon>Ophiostomatales</taxon>
        <taxon>Ophiostomataceae</taxon>
        <taxon>Ophiostoma</taxon>
    </lineage>
</organism>
<feature type="region of interest" description="Disordered" evidence="2">
    <location>
        <begin position="1"/>
        <end position="103"/>
    </location>
</feature>
<feature type="compositionally biased region" description="Polar residues" evidence="2">
    <location>
        <begin position="298"/>
        <end position="320"/>
    </location>
</feature>
<dbReference type="SMART" id="SM00353">
    <property type="entry name" value="HLH"/>
    <property type="match status" value="1"/>
</dbReference>
<keyword evidence="4" id="KW-0238">DNA-binding</keyword>
<feature type="compositionally biased region" description="Polar residues" evidence="2">
    <location>
        <begin position="186"/>
        <end position="199"/>
    </location>
</feature>
<dbReference type="eggNOG" id="KOG2588">
    <property type="taxonomic scope" value="Eukaryota"/>
</dbReference>
<dbReference type="HOGENOM" id="CLU_622707_0_0_1"/>
<keyword evidence="1" id="KW-0175">Coiled coil</keyword>
<dbReference type="InterPro" id="IPR036638">
    <property type="entry name" value="HLH_DNA-bd_sf"/>
</dbReference>
<dbReference type="GO" id="GO:0046983">
    <property type="term" value="F:protein dimerization activity"/>
    <property type="evidence" value="ECO:0007669"/>
    <property type="project" value="InterPro"/>
</dbReference>
<feature type="compositionally biased region" description="Basic and acidic residues" evidence="2">
    <location>
        <begin position="321"/>
        <end position="340"/>
    </location>
</feature>
<dbReference type="OrthoDB" id="3542681at2759"/>
<dbReference type="EMBL" id="KE148151">
    <property type="protein sequence ID" value="EPE07280.1"/>
    <property type="molecule type" value="Genomic_DNA"/>
</dbReference>
<proteinExistence type="predicted"/>
<dbReference type="STRING" id="1262450.S3D204"/>
<evidence type="ECO:0000313" key="5">
    <source>
        <dbReference type="Proteomes" id="UP000016923"/>
    </source>
</evidence>
<dbReference type="PANTHER" id="PTHR47336">
    <property type="entry name" value="TRANSCRIPTION FACTOR HMS1-RELATED"/>
    <property type="match status" value="1"/>
</dbReference>
<dbReference type="PANTHER" id="PTHR47336:SF2">
    <property type="entry name" value="TRANSCRIPTION FACTOR HMS1-RELATED"/>
    <property type="match status" value="1"/>
</dbReference>
<evidence type="ECO:0000256" key="2">
    <source>
        <dbReference type="SAM" id="MobiDB-lite"/>
    </source>
</evidence>
<feature type="coiled-coil region" evidence="1">
    <location>
        <begin position="392"/>
        <end position="419"/>
    </location>
</feature>
<protein>
    <submittedName>
        <fullName evidence="4">Helix-loop-helix dna-binding domain containing protein</fullName>
    </submittedName>
</protein>
<feature type="compositionally biased region" description="Low complexity" evidence="2">
    <location>
        <begin position="209"/>
        <end position="220"/>
    </location>
</feature>
<dbReference type="SUPFAM" id="SSF47459">
    <property type="entry name" value="HLH, helix-loop-helix DNA-binding domain"/>
    <property type="match status" value="1"/>
</dbReference>
<sequence length="440" mass="46707">MDGQRHNAPEHFATPDGAPDIPDEDHATAILGTPMEAEGPSFSLSTYESLPQVGRIRSQQQQQQQQQQQHFPYLESGSSTVNVNPSFGFNAGSGPGSSTYQTTSDWQQAGQHLMFANAASVPIPSHASLSSFGYETYGEGHPGEHVEGPSISHGHGYVAPMDTTIQMGYGYNWDTQDTANMEYEPTSLQSPAGYNSTPVSPLETGTGTGTPTSYASSSSGGQYTTIYTGASSFHAQAAASMGDEAVFAGGEDAREGTPVPKRSRTRPSLSRSSRTSFQLGPSSSTTPSSSIPGALFDSSMSGAGPSSAQAHRSSSHTTPRQAEKKEEKKTRSSHNLVEKQYRNRLNAQFEGLMNALPESLRLQGASLGVVGEGGEAIASDTPERKPSKAEVLEMARMHIRSLEQERDSLVNERDGLLGDINRLQEILESQSVEGGAAGGS</sequence>
<feature type="region of interest" description="Disordered" evidence="2">
    <location>
        <begin position="250"/>
        <end position="340"/>
    </location>
</feature>
<evidence type="ECO:0000313" key="4">
    <source>
        <dbReference type="EMBL" id="EPE07280.1"/>
    </source>
</evidence>
<dbReference type="PROSITE" id="PS50888">
    <property type="entry name" value="BHLH"/>
    <property type="match status" value="1"/>
</dbReference>
<evidence type="ECO:0000259" key="3">
    <source>
        <dbReference type="PROSITE" id="PS50888"/>
    </source>
</evidence>
<gene>
    <name evidence="4" type="ORF">F503_07931</name>
</gene>
<dbReference type="InterPro" id="IPR011598">
    <property type="entry name" value="bHLH_dom"/>
</dbReference>
<feature type="domain" description="BHLH" evidence="3">
    <location>
        <begin position="329"/>
        <end position="402"/>
    </location>
</feature>
<feature type="region of interest" description="Disordered" evidence="2">
    <location>
        <begin position="185"/>
        <end position="220"/>
    </location>
</feature>
<feature type="compositionally biased region" description="Polar residues" evidence="2">
    <location>
        <begin position="76"/>
        <end position="87"/>
    </location>
</feature>
<dbReference type="Pfam" id="PF00010">
    <property type="entry name" value="HLH"/>
    <property type="match status" value="1"/>
</dbReference>
<dbReference type="Proteomes" id="UP000016923">
    <property type="component" value="Unassembled WGS sequence"/>
</dbReference>
<feature type="compositionally biased region" description="Low complexity" evidence="2">
    <location>
        <begin position="59"/>
        <end position="69"/>
    </location>
</feature>
<reference evidence="4 5" key="1">
    <citation type="journal article" date="2013" name="BMC Genomics">
        <title>The genome and transcriptome of the pine saprophyte Ophiostoma piceae, and a comparison with the bark beetle-associated pine pathogen Grosmannia clavigera.</title>
        <authorList>
            <person name="Haridas S."/>
            <person name="Wang Y."/>
            <person name="Lim L."/>
            <person name="Massoumi Alamouti S."/>
            <person name="Jackman S."/>
            <person name="Docking R."/>
            <person name="Robertson G."/>
            <person name="Birol I."/>
            <person name="Bohlmann J."/>
            <person name="Breuil C."/>
        </authorList>
    </citation>
    <scope>NUCLEOTIDE SEQUENCE [LARGE SCALE GENOMIC DNA]</scope>
    <source>
        <strain evidence="4 5">UAMH 11346</strain>
    </source>
</reference>
<dbReference type="InterPro" id="IPR052099">
    <property type="entry name" value="Regulatory_TF_Diverse"/>
</dbReference>
<keyword evidence="5" id="KW-1185">Reference proteome</keyword>
<dbReference type="GO" id="GO:0003677">
    <property type="term" value="F:DNA binding"/>
    <property type="evidence" value="ECO:0007669"/>
    <property type="project" value="UniProtKB-KW"/>
</dbReference>
<dbReference type="VEuPathDB" id="FungiDB:F503_07931"/>
<accession>S3D204</accession>
<feature type="compositionally biased region" description="Low complexity" evidence="2">
    <location>
        <begin position="266"/>
        <end position="290"/>
    </location>
</feature>
<dbReference type="CDD" id="cd11395">
    <property type="entry name" value="bHLHzip_SREBP_like"/>
    <property type="match status" value="1"/>
</dbReference>
<name>S3D204_OPHP1</name>
<dbReference type="AlphaFoldDB" id="S3D204"/>
<dbReference type="Gene3D" id="4.10.280.10">
    <property type="entry name" value="Helix-loop-helix DNA-binding domain"/>
    <property type="match status" value="1"/>
</dbReference>